<proteinExistence type="predicted"/>
<keyword evidence="3" id="KW-1185">Reference proteome</keyword>
<name>A0ABN2B5A9_9MICO</name>
<evidence type="ECO:0000256" key="1">
    <source>
        <dbReference type="SAM" id="MobiDB-lite"/>
    </source>
</evidence>
<gene>
    <name evidence="2" type="ORF">GCM10009762_04080</name>
</gene>
<feature type="compositionally biased region" description="Basic and acidic residues" evidence="1">
    <location>
        <begin position="11"/>
        <end position="27"/>
    </location>
</feature>
<evidence type="ECO:0000313" key="3">
    <source>
        <dbReference type="Proteomes" id="UP001501288"/>
    </source>
</evidence>
<dbReference type="Proteomes" id="UP001501288">
    <property type="component" value="Unassembled WGS sequence"/>
</dbReference>
<accession>A0ABN2B5A9</accession>
<organism evidence="2 3">
    <name type="scientific">Dermacoccus barathri</name>
    <dbReference type="NCBI Taxonomy" id="322601"/>
    <lineage>
        <taxon>Bacteria</taxon>
        <taxon>Bacillati</taxon>
        <taxon>Actinomycetota</taxon>
        <taxon>Actinomycetes</taxon>
        <taxon>Micrococcales</taxon>
        <taxon>Dermacoccaceae</taxon>
        <taxon>Dermacoccus</taxon>
    </lineage>
</organism>
<dbReference type="EMBL" id="BAAANV010000014">
    <property type="protein sequence ID" value="GAA1533223.1"/>
    <property type="molecule type" value="Genomic_DNA"/>
</dbReference>
<sequence>MAPHVLLRQVHRGENAAEHRARDDATERGTTLSPTGRDDDALTVAGRCEEDVEGVFAHERDASGRR</sequence>
<evidence type="ECO:0000313" key="2">
    <source>
        <dbReference type="EMBL" id="GAA1533223.1"/>
    </source>
</evidence>
<protein>
    <submittedName>
        <fullName evidence="2">Uncharacterized protein</fullName>
    </submittedName>
</protein>
<feature type="region of interest" description="Disordered" evidence="1">
    <location>
        <begin position="1"/>
        <end position="44"/>
    </location>
</feature>
<comment type="caution">
    <text evidence="2">The sequence shown here is derived from an EMBL/GenBank/DDBJ whole genome shotgun (WGS) entry which is preliminary data.</text>
</comment>
<reference evidence="2 3" key="1">
    <citation type="journal article" date="2019" name="Int. J. Syst. Evol. Microbiol.">
        <title>The Global Catalogue of Microorganisms (GCM) 10K type strain sequencing project: providing services to taxonomists for standard genome sequencing and annotation.</title>
        <authorList>
            <consortium name="The Broad Institute Genomics Platform"/>
            <consortium name="The Broad Institute Genome Sequencing Center for Infectious Disease"/>
            <person name="Wu L."/>
            <person name="Ma J."/>
        </authorList>
    </citation>
    <scope>NUCLEOTIDE SEQUENCE [LARGE SCALE GENOMIC DNA]</scope>
    <source>
        <strain evidence="2 3">JCM 14588</strain>
    </source>
</reference>